<protein>
    <submittedName>
        <fullName evidence="1">Uncharacterized protein</fullName>
    </submittedName>
</protein>
<dbReference type="EMBL" id="CAJB01000178">
    <property type="protein sequence ID" value="CCH78148.1"/>
    <property type="molecule type" value="Genomic_DNA"/>
</dbReference>
<proteinExistence type="predicted"/>
<comment type="caution">
    <text evidence="1">The sequence shown here is derived from an EMBL/GenBank/DDBJ whole genome shotgun (WGS) entry which is preliminary data.</text>
</comment>
<dbReference type="Proteomes" id="UP000035721">
    <property type="component" value="Unassembled WGS sequence"/>
</dbReference>
<organism evidence="1 2">
    <name type="scientific">Nostocoides japonicum T1-X7</name>
    <dbReference type="NCBI Taxonomy" id="1194083"/>
    <lineage>
        <taxon>Bacteria</taxon>
        <taxon>Bacillati</taxon>
        <taxon>Actinomycetota</taxon>
        <taxon>Actinomycetes</taxon>
        <taxon>Micrococcales</taxon>
        <taxon>Intrasporangiaceae</taxon>
        <taxon>Nostocoides</taxon>
    </lineage>
</organism>
<keyword evidence="2" id="KW-1185">Reference proteome</keyword>
<evidence type="ECO:0000313" key="1">
    <source>
        <dbReference type="EMBL" id="CCH78148.1"/>
    </source>
</evidence>
<sequence>MRAAHEELIAVLLLDGRFTI</sequence>
<accession>A0A077LW21</accession>
<name>A0A077LW21_9MICO</name>
<reference evidence="1 2" key="1">
    <citation type="journal article" date="2013" name="ISME J.">
        <title>A metabolic model for members of the genus Tetrasphaera involved in enhanced biological phosphorus removal.</title>
        <authorList>
            <person name="Kristiansen R."/>
            <person name="Nguyen H.T.T."/>
            <person name="Saunders A.M."/>
            <person name="Nielsen J.L."/>
            <person name="Wimmer R."/>
            <person name="Le V.Q."/>
            <person name="McIlroy S.J."/>
            <person name="Petrovski S."/>
            <person name="Seviour R.J."/>
            <person name="Calteau A."/>
            <person name="Nielsen K.L."/>
            <person name="Nielsen P.H."/>
        </authorList>
    </citation>
    <scope>NUCLEOTIDE SEQUENCE [LARGE SCALE GENOMIC DNA]</scope>
    <source>
        <strain evidence="1 2">T1-X7</strain>
    </source>
</reference>
<gene>
    <name evidence="1" type="ORF">BN12_2590009</name>
</gene>
<dbReference type="AlphaFoldDB" id="A0A077LW21"/>
<evidence type="ECO:0000313" key="2">
    <source>
        <dbReference type="Proteomes" id="UP000035721"/>
    </source>
</evidence>